<evidence type="ECO:0000313" key="9">
    <source>
        <dbReference type="Proteomes" id="UP000321750"/>
    </source>
</evidence>
<dbReference type="GO" id="GO:0022857">
    <property type="term" value="F:transmembrane transporter activity"/>
    <property type="evidence" value="ECO:0007669"/>
    <property type="project" value="InterPro"/>
</dbReference>
<evidence type="ECO:0000256" key="3">
    <source>
        <dbReference type="ARBA" id="ARBA00022989"/>
    </source>
</evidence>
<dbReference type="EMBL" id="BJZV01000001">
    <property type="protein sequence ID" value="GEP08189.1"/>
    <property type="molecule type" value="Genomic_DNA"/>
</dbReference>
<name>A0A512JE22_9HYPH</name>
<evidence type="ECO:0000256" key="1">
    <source>
        <dbReference type="ARBA" id="ARBA00004141"/>
    </source>
</evidence>
<evidence type="ECO:0000256" key="6">
    <source>
        <dbReference type="SAM" id="Phobius"/>
    </source>
</evidence>
<dbReference type="InterPro" id="IPR036259">
    <property type="entry name" value="MFS_trans_sf"/>
</dbReference>
<organism evidence="8 9">
    <name type="scientific">Methylobacterium gnaphalii</name>
    <dbReference type="NCBI Taxonomy" id="1010610"/>
    <lineage>
        <taxon>Bacteria</taxon>
        <taxon>Pseudomonadati</taxon>
        <taxon>Pseudomonadota</taxon>
        <taxon>Alphaproteobacteria</taxon>
        <taxon>Hyphomicrobiales</taxon>
        <taxon>Methylobacteriaceae</taxon>
        <taxon>Methylobacterium</taxon>
    </lineage>
</organism>
<comment type="subcellular location">
    <subcellularLocation>
        <location evidence="1">Membrane</location>
        <topology evidence="1">Multi-pass membrane protein</topology>
    </subcellularLocation>
</comment>
<dbReference type="Proteomes" id="UP000321750">
    <property type="component" value="Unassembled WGS sequence"/>
</dbReference>
<reference evidence="8 9" key="1">
    <citation type="submission" date="2019-07" db="EMBL/GenBank/DDBJ databases">
        <title>Whole genome shotgun sequence of Methylobacterium gnaphalii NBRC 107716.</title>
        <authorList>
            <person name="Hosoyama A."/>
            <person name="Uohara A."/>
            <person name="Ohji S."/>
            <person name="Ichikawa N."/>
        </authorList>
    </citation>
    <scope>NUCLEOTIDE SEQUENCE [LARGE SCALE GENOMIC DNA]</scope>
    <source>
        <strain evidence="8 9">NBRC 107716</strain>
    </source>
</reference>
<evidence type="ECO:0000313" key="8">
    <source>
        <dbReference type="EMBL" id="GEP08189.1"/>
    </source>
</evidence>
<dbReference type="PANTHER" id="PTHR23501:SF1">
    <property type="entry name" value="TRANSPORT PROTEIN HSRA-RELATED"/>
    <property type="match status" value="1"/>
</dbReference>
<feature type="transmembrane region" description="Helical" evidence="6">
    <location>
        <begin position="192"/>
        <end position="210"/>
    </location>
</feature>
<evidence type="ECO:0000256" key="5">
    <source>
        <dbReference type="SAM" id="MobiDB-lite"/>
    </source>
</evidence>
<feature type="transmembrane region" description="Helical" evidence="6">
    <location>
        <begin position="326"/>
        <end position="344"/>
    </location>
</feature>
<feature type="transmembrane region" description="Helical" evidence="6">
    <location>
        <begin position="98"/>
        <end position="119"/>
    </location>
</feature>
<feature type="region of interest" description="Disordered" evidence="5">
    <location>
        <begin position="464"/>
        <end position="490"/>
    </location>
</feature>
<dbReference type="InterPro" id="IPR011701">
    <property type="entry name" value="MFS"/>
</dbReference>
<evidence type="ECO:0000256" key="4">
    <source>
        <dbReference type="ARBA" id="ARBA00023136"/>
    </source>
</evidence>
<keyword evidence="2 6" id="KW-0812">Transmembrane</keyword>
<sequence>MRPSQIVPLVVATALFMENTDSTVIATALPVIAKSLGEDPIALKLALTSYLVSLAIFIPVSGWAADRYGARTVFRVALCVFMAGSLACAGSSSLAGFVAARFLQGIGGAMMVPVGRLVILRSVPKNELVGALAYLTIPALIGPVLGPPVGGFVTTYFDWRWIFFINIPIGLAGIVLATIYFENLKEPERPPLDVLGFLLSGTGLALLMLGLASTGRHLLPDWLSWGSVAAGAALLVIYLRHSRGMASPVIRLDLLRHATFRASVTGGSLFRIGTSAIPFLLPLMLQIGFGLDPLNSGLITFASAVGALLIKIIGPRILRLYGFRQVMLTNALIASGFLALNGLFTAGTPHWLIVCALLFGGCFRSLQFTCVNAIAYADLDNREMSAATSLASVAQQVSLSLGVTIGALALETSAAFHCHAGITAADFAPAFFTVALVSASAIWPFSRLAPDAGAEVSGQRTLMTKPADGSPATLAPITPLHASEPGRPSA</sequence>
<feature type="transmembrane region" description="Helical" evidence="6">
    <location>
        <begin position="293"/>
        <end position="314"/>
    </location>
</feature>
<dbReference type="Gene3D" id="1.20.1250.20">
    <property type="entry name" value="MFS general substrate transporter like domains"/>
    <property type="match status" value="1"/>
</dbReference>
<gene>
    <name evidence="8" type="ORF">MGN01_00340</name>
</gene>
<evidence type="ECO:0000256" key="2">
    <source>
        <dbReference type="ARBA" id="ARBA00022692"/>
    </source>
</evidence>
<feature type="transmembrane region" description="Helical" evidence="6">
    <location>
        <begin position="159"/>
        <end position="180"/>
    </location>
</feature>
<dbReference type="RefSeq" id="WP_147044552.1">
    <property type="nucleotide sequence ID" value="NZ_BJZV01000001.1"/>
</dbReference>
<dbReference type="PANTHER" id="PTHR23501">
    <property type="entry name" value="MAJOR FACILITATOR SUPERFAMILY"/>
    <property type="match status" value="1"/>
</dbReference>
<comment type="caution">
    <text evidence="8">The sequence shown here is derived from an EMBL/GenBank/DDBJ whole genome shotgun (WGS) entry which is preliminary data.</text>
</comment>
<proteinExistence type="predicted"/>
<feature type="transmembrane region" description="Helical" evidence="6">
    <location>
        <begin position="222"/>
        <end position="239"/>
    </location>
</feature>
<dbReference type="Pfam" id="PF07690">
    <property type="entry name" value="MFS_1"/>
    <property type="match status" value="1"/>
</dbReference>
<protein>
    <submittedName>
        <fullName evidence="8">MFS transporter</fullName>
    </submittedName>
</protein>
<dbReference type="CDD" id="cd17503">
    <property type="entry name" value="MFS_LmrB_MDR_like"/>
    <property type="match status" value="1"/>
</dbReference>
<feature type="transmembrane region" description="Helical" evidence="6">
    <location>
        <begin position="72"/>
        <end position="92"/>
    </location>
</feature>
<dbReference type="SUPFAM" id="SSF103473">
    <property type="entry name" value="MFS general substrate transporter"/>
    <property type="match status" value="1"/>
</dbReference>
<feature type="domain" description="Major facilitator superfamily (MFS) profile" evidence="7">
    <location>
        <begin position="7"/>
        <end position="453"/>
    </location>
</feature>
<keyword evidence="3 6" id="KW-1133">Transmembrane helix</keyword>
<feature type="transmembrane region" description="Helical" evidence="6">
    <location>
        <begin position="260"/>
        <end position="281"/>
    </location>
</feature>
<dbReference type="InterPro" id="IPR020846">
    <property type="entry name" value="MFS_dom"/>
</dbReference>
<dbReference type="PRINTS" id="PR01036">
    <property type="entry name" value="TCRTETB"/>
</dbReference>
<dbReference type="Gene3D" id="1.20.1720.10">
    <property type="entry name" value="Multidrug resistance protein D"/>
    <property type="match status" value="1"/>
</dbReference>
<dbReference type="PROSITE" id="PS50850">
    <property type="entry name" value="MFS"/>
    <property type="match status" value="1"/>
</dbReference>
<dbReference type="OrthoDB" id="9812221at2"/>
<accession>A0A512JE22</accession>
<dbReference type="AlphaFoldDB" id="A0A512JE22"/>
<keyword evidence="4 6" id="KW-0472">Membrane</keyword>
<feature type="transmembrane region" description="Helical" evidence="6">
    <location>
        <begin position="131"/>
        <end position="153"/>
    </location>
</feature>
<dbReference type="GO" id="GO:0005886">
    <property type="term" value="C:plasma membrane"/>
    <property type="evidence" value="ECO:0007669"/>
    <property type="project" value="TreeGrafter"/>
</dbReference>
<feature type="transmembrane region" description="Helical" evidence="6">
    <location>
        <begin position="42"/>
        <end position="65"/>
    </location>
</feature>
<keyword evidence="9" id="KW-1185">Reference proteome</keyword>
<evidence type="ECO:0000259" key="7">
    <source>
        <dbReference type="PROSITE" id="PS50850"/>
    </source>
</evidence>